<evidence type="ECO:0000313" key="6">
    <source>
        <dbReference type="Proteomes" id="UP000233551"/>
    </source>
</evidence>
<comment type="caution">
    <text evidence="5">The sequence shown here is derived from an EMBL/GenBank/DDBJ whole genome shotgun (WGS) entry which is preliminary data.</text>
</comment>
<dbReference type="EMBL" id="PGOL01003380">
    <property type="protein sequence ID" value="PKI41411.1"/>
    <property type="molecule type" value="Genomic_DNA"/>
</dbReference>
<dbReference type="PANTHER" id="PTHR32295">
    <property type="entry name" value="IQ-DOMAIN 5-RELATED"/>
    <property type="match status" value="1"/>
</dbReference>
<dbReference type="GO" id="GO:0005516">
    <property type="term" value="F:calmodulin binding"/>
    <property type="evidence" value="ECO:0007669"/>
    <property type="project" value="UniProtKB-KW"/>
</dbReference>
<keyword evidence="1" id="KW-0112">Calmodulin-binding</keyword>
<feature type="compositionally biased region" description="Basic and acidic residues" evidence="3">
    <location>
        <begin position="46"/>
        <end position="74"/>
    </location>
</feature>
<keyword evidence="4" id="KW-1133">Transmembrane helix</keyword>
<feature type="transmembrane region" description="Helical" evidence="4">
    <location>
        <begin position="167"/>
        <end position="187"/>
    </location>
</feature>
<accession>A0A2I0IBN5</accession>
<dbReference type="PROSITE" id="PS50096">
    <property type="entry name" value="IQ"/>
    <property type="match status" value="1"/>
</dbReference>
<feature type="compositionally biased region" description="Basic residues" evidence="3">
    <location>
        <begin position="32"/>
        <end position="45"/>
    </location>
</feature>
<dbReference type="STRING" id="22663.A0A2I0IBN5"/>
<feature type="compositionally biased region" description="Pro residues" evidence="3">
    <location>
        <begin position="20"/>
        <end position="31"/>
    </location>
</feature>
<evidence type="ECO:0000256" key="2">
    <source>
        <dbReference type="ARBA" id="ARBA00024341"/>
    </source>
</evidence>
<dbReference type="PANTHER" id="PTHR32295:SF11">
    <property type="entry name" value="PROTEIN IQ-DOMAIN 22"/>
    <property type="match status" value="1"/>
</dbReference>
<proteinExistence type="inferred from homology"/>
<keyword evidence="4" id="KW-0812">Transmembrane</keyword>
<evidence type="ECO:0000256" key="4">
    <source>
        <dbReference type="SAM" id="Phobius"/>
    </source>
</evidence>
<dbReference type="Proteomes" id="UP000233551">
    <property type="component" value="Unassembled WGS sequence"/>
</dbReference>
<sequence length="259" mass="29332">MGKASRWFRGLLGLKKSDSPSPPPKHPPPPHPHPHREKRRWSFVKSHRDRDSQSHRSNYRDRELEPPAQHHPDAVDPERHAIAVAAATAAVAEAAVAAAQAAAAVVRLTSSGRCSAPYGGGAGDREVWAALKIQSAFRGYLPTRVISSPLKLSLFHRRASVPWRDRNILCFFFFFFFFFLLVTLFNFNHSPRRRSSTFRVFRNVSRSLTPLPRKKYRSRSRTLQLSAADVSPRRLLLLWDLQNEHLTASYALALSLPSL</sequence>
<organism evidence="5 6">
    <name type="scientific">Punica granatum</name>
    <name type="common">Pomegranate</name>
    <dbReference type="NCBI Taxonomy" id="22663"/>
    <lineage>
        <taxon>Eukaryota</taxon>
        <taxon>Viridiplantae</taxon>
        <taxon>Streptophyta</taxon>
        <taxon>Embryophyta</taxon>
        <taxon>Tracheophyta</taxon>
        <taxon>Spermatophyta</taxon>
        <taxon>Magnoliopsida</taxon>
        <taxon>eudicotyledons</taxon>
        <taxon>Gunneridae</taxon>
        <taxon>Pentapetalae</taxon>
        <taxon>rosids</taxon>
        <taxon>malvids</taxon>
        <taxon>Myrtales</taxon>
        <taxon>Lythraceae</taxon>
        <taxon>Punica</taxon>
    </lineage>
</organism>
<feature type="region of interest" description="Disordered" evidence="3">
    <location>
        <begin position="1"/>
        <end position="74"/>
    </location>
</feature>
<dbReference type="AlphaFoldDB" id="A0A2I0IBN5"/>
<evidence type="ECO:0000256" key="1">
    <source>
        <dbReference type="ARBA" id="ARBA00022860"/>
    </source>
</evidence>
<keyword evidence="6" id="KW-1185">Reference proteome</keyword>
<reference evidence="5 6" key="1">
    <citation type="submission" date="2017-11" db="EMBL/GenBank/DDBJ databases">
        <title>De-novo sequencing of pomegranate (Punica granatum L.) genome.</title>
        <authorList>
            <person name="Akparov Z."/>
            <person name="Amiraslanov A."/>
            <person name="Hajiyeva S."/>
            <person name="Abbasov M."/>
            <person name="Kaur K."/>
            <person name="Hamwieh A."/>
            <person name="Solovyev V."/>
            <person name="Salamov A."/>
            <person name="Braich B."/>
            <person name="Kosarev P."/>
            <person name="Mahmoud A."/>
            <person name="Hajiyev E."/>
            <person name="Babayeva S."/>
            <person name="Izzatullayeva V."/>
            <person name="Mammadov A."/>
            <person name="Mammadov A."/>
            <person name="Sharifova S."/>
            <person name="Ojaghi J."/>
            <person name="Eynullazada K."/>
            <person name="Bayramov B."/>
            <person name="Abdulazimova A."/>
            <person name="Shahmuradov I."/>
        </authorList>
    </citation>
    <scope>NUCLEOTIDE SEQUENCE [LARGE SCALE GENOMIC DNA]</scope>
    <source>
        <strain evidence="6">cv. AG2017</strain>
        <tissue evidence="5">Leaf</tissue>
    </source>
</reference>
<name>A0A2I0IBN5_PUNGR</name>
<comment type="similarity">
    <text evidence="2">Belongs to the IQD family.</text>
</comment>
<evidence type="ECO:0000256" key="3">
    <source>
        <dbReference type="SAM" id="MobiDB-lite"/>
    </source>
</evidence>
<evidence type="ECO:0000313" key="5">
    <source>
        <dbReference type="EMBL" id="PKI41411.1"/>
    </source>
</evidence>
<keyword evidence="4" id="KW-0472">Membrane</keyword>
<gene>
    <name evidence="5" type="ORF">CRG98_038183</name>
</gene>
<protein>
    <submittedName>
        <fullName evidence="5">Uncharacterized protein</fullName>
    </submittedName>
</protein>